<evidence type="ECO:0000313" key="6">
    <source>
        <dbReference type="Proteomes" id="UP000190625"/>
    </source>
</evidence>
<feature type="domain" description="CdaR GGDEF-like" evidence="4">
    <location>
        <begin position="156"/>
        <end position="290"/>
    </location>
</feature>
<evidence type="ECO:0000259" key="2">
    <source>
        <dbReference type="Pfam" id="PF05651"/>
    </source>
</evidence>
<dbReference type="Pfam" id="PF05651">
    <property type="entry name" value="Diacid_rec"/>
    <property type="match status" value="1"/>
</dbReference>
<dbReference type="OrthoDB" id="212459at2"/>
<evidence type="ECO:0000313" key="5">
    <source>
        <dbReference type="EMBL" id="SJZ36678.1"/>
    </source>
</evidence>
<keyword evidence="6" id="KW-1185">Reference proteome</keyword>
<dbReference type="RefSeq" id="WP_078809078.1">
    <property type="nucleotide sequence ID" value="NZ_FUWM01000005.1"/>
</dbReference>
<feature type="domain" description="Putative sugar diacid recognition" evidence="2">
    <location>
        <begin position="12"/>
        <end position="145"/>
    </location>
</feature>
<dbReference type="Proteomes" id="UP000190625">
    <property type="component" value="Unassembled WGS sequence"/>
</dbReference>
<evidence type="ECO:0000256" key="1">
    <source>
        <dbReference type="ARBA" id="ARBA00006754"/>
    </source>
</evidence>
<dbReference type="PANTHER" id="PTHR33744">
    <property type="entry name" value="CARBOHYDRATE DIACID REGULATOR"/>
    <property type="match status" value="1"/>
</dbReference>
<protein>
    <submittedName>
        <fullName evidence="5">Carbohydrate diacid regulator</fullName>
    </submittedName>
</protein>
<dbReference type="AlphaFoldDB" id="A0A1T4K2P1"/>
<sequence>MEIIETNSEINLTSHLAQTIVNRTMQILERNINIMDETGMIIGSGNAERVNTLHEGAREVILEGKELKISKQEAERLKGVKPGINLPIHFNGKIIGVVGITGIPKEVEKHGGLVKMTAELMLQQAFYLQRLQLEEQAEEYFIKELLNGDLDLKNALIYDRAEALGYNIKQHLFVSILEVINLWDELLTNSNNRGEAELHQYIKRIRESIEKFFSRQTATKVFHLTGKKFIIISYENEEVRVLEDILKAKKRLVDRLKNRFKVDCRIGIGRVREGLLGIKKSFEEGLEAINLGKKFYSSKEVYHIEDLKLERMTKQLPVQVRKNFADILPLDHQFRQSLEVYFSNNLNISETARNLYLHRNSIIYRLERIKEITGLDPKSFDDAVCLKLTLLCHMFETEDKSEFN</sequence>
<dbReference type="EMBL" id="FUWM01000005">
    <property type="protein sequence ID" value="SJZ36678.1"/>
    <property type="molecule type" value="Genomic_DNA"/>
</dbReference>
<accession>A0A1T4K2P1</accession>
<gene>
    <name evidence="5" type="ORF">SAMN02745118_00572</name>
</gene>
<dbReference type="Pfam" id="PF17853">
    <property type="entry name" value="GGDEF_2"/>
    <property type="match status" value="1"/>
</dbReference>
<dbReference type="InterPro" id="IPR051448">
    <property type="entry name" value="CdaR-like_regulators"/>
</dbReference>
<dbReference type="PANTHER" id="PTHR33744:SF15">
    <property type="entry name" value="CARBOHYDRATE DIACID REGULATOR"/>
    <property type="match status" value="1"/>
</dbReference>
<evidence type="ECO:0000259" key="4">
    <source>
        <dbReference type="Pfam" id="PF17853"/>
    </source>
</evidence>
<dbReference type="STRING" id="142842.SAMN02745118_00572"/>
<comment type="similarity">
    <text evidence="1">Belongs to the CdaR family.</text>
</comment>
<feature type="domain" description="PucR C-terminal helix-turn-helix" evidence="3">
    <location>
        <begin position="336"/>
        <end position="390"/>
    </location>
</feature>
<dbReference type="Pfam" id="PF13556">
    <property type="entry name" value="HTH_30"/>
    <property type="match status" value="1"/>
</dbReference>
<dbReference type="InterPro" id="IPR041522">
    <property type="entry name" value="CdaR_GGDEF"/>
</dbReference>
<proteinExistence type="inferred from homology"/>
<dbReference type="InterPro" id="IPR025736">
    <property type="entry name" value="PucR_C-HTH_dom"/>
</dbReference>
<evidence type="ECO:0000259" key="3">
    <source>
        <dbReference type="Pfam" id="PF13556"/>
    </source>
</evidence>
<name>A0A1T4K2P1_9FIRM</name>
<dbReference type="Gene3D" id="1.10.10.2840">
    <property type="entry name" value="PucR C-terminal helix-turn-helix domain"/>
    <property type="match status" value="1"/>
</dbReference>
<dbReference type="InterPro" id="IPR008599">
    <property type="entry name" value="Diacid_rec"/>
</dbReference>
<dbReference type="InterPro" id="IPR042070">
    <property type="entry name" value="PucR_C-HTH_sf"/>
</dbReference>
<reference evidence="6" key="1">
    <citation type="submission" date="2017-02" db="EMBL/GenBank/DDBJ databases">
        <authorList>
            <person name="Varghese N."/>
            <person name="Submissions S."/>
        </authorList>
    </citation>
    <scope>NUCLEOTIDE SEQUENCE [LARGE SCALE GENOMIC DNA]</scope>
    <source>
        <strain evidence="6">ATCC BAA-73</strain>
    </source>
</reference>
<organism evidence="5 6">
    <name type="scientific">Selenihalanaerobacter shriftii</name>
    <dbReference type="NCBI Taxonomy" id="142842"/>
    <lineage>
        <taxon>Bacteria</taxon>
        <taxon>Bacillati</taxon>
        <taxon>Bacillota</taxon>
        <taxon>Clostridia</taxon>
        <taxon>Halanaerobiales</taxon>
        <taxon>Halobacteroidaceae</taxon>
        <taxon>Selenihalanaerobacter</taxon>
    </lineage>
</organism>